<dbReference type="Pfam" id="PF10110">
    <property type="entry name" value="GPDPase_memb"/>
    <property type="match status" value="1"/>
</dbReference>
<feature type="transmembrane region" description="Helical" evidence="2">
    <location>
        <begin position="335"/>
        <end position="354"/>
    </location>
</feature>
<dbReference type="EMBL" id="JAEKNR010000058">
    <property type="protein sequence ID" value="MBJ7597377.1"/>
    <property type="molecule type" value="Genomic_DNA"/>
</dbReference>
<protein>
    <submittedName>
        <fullName evidence="4">Glycerophosphoryl diester phosphodiesterase membrane domain-containing protein</fullName>
    </submittedName>
</protein>
<feature type="transmembrane region" description="Helical" evidence="2">
    <location>
        <begin position="227"/>
        <end position="255"/>
    </location>
</feature>
<evidence type="ECO:0000259" key="3">
    <source>
        <dbReference type="Pfam" id="PF10110"/>
    </source>
</evidence>
<sequence>MGFQPPSWPPAGEPDPPADKPEGSYPPPPPPAGQLAPPPPSGYPPPPPPAPVQQPGSYPSPPPPGESPPPPGQPPSYGSPQPGYPVQPAGSPAWPPTPPGATPTLRLRPLSFGELLDDVFRVYRRHFWLLVSISLVLALPTLILEILSGQADQLGFSAAVLNQAASGSQPQFTQPPQLNFIALGLQYIVAILLVPFVEGAITLAAMEVALGRPVTLASCLRGVLRRYWALLGLALLGLLLFPLFLCFPVAIWILVRWSVSVPALLAEGVGPVRAIQRSWELTRAHWWRLFGILVVVVLIQLVMNSIVGAAALPLAAVIPFVSPLVRGSISLTVSTIGTAVITPVLYLCLVLLYFDLRIRKESFDLDQLAAQVRGGGQT</sequence>
<feature type="transmembrane region" description="Helical" evidence="2">
    <location>
        <begin position="180"/>
        <end position="206"/>
    </location>
</feature>
<organism evidence="4 5">
    <name type="scientific">Candidatus Nephthysia bennettiae</name>
    <dbReference type="NCBI Taxonomy" id="3127016"/>
    <lineage>
        <taxon>Bacteria</taxon>
        <taxon>Bacillati</taxon>
        <taxon>Candidatus Dormiibacterota</taxon>
        <taxon>Candidatus Dormibacteria</taxon>
        <taxon>Candidatus Dormibacterales</taxon>
        <taxon>Candidatus Dormibacteraceae</taxon>
        <taxon>Candidatus Nephthysia</taxon>
    </lineage>
</organism>
<keyword evidence="2" id="KW-0812">Transmembrane</keyword>
<feature type="region of interest" description="Disordered" evidence="1">
    <location>
        <begin position="1"/>
        <end position="100"/>
    </location>
</feature>
<reference evidence="4" key="1">
    <citation type="submission" date="2020-10" db="EMBL/GenBank/DDBJ databases">
        <title>Ca. Dormibacterota MAGs.</title>
        <authorList>
            <person name="Montgomery K."/>
        </authorList>
    </citation>
    <scope>NUCLEOTIDE SEQUENCE [LARGE SCALE GENOMIC DNA]</scope>
    <source>
        <strain evidence="4">SC8812_S17_10</strain>
    </source>
</reference>
<feature type="compositionally biased region" description="Pro residues" evidence="1">
    <location>
        <begin position="24"/>
        <end position="74"/>
    </location>
</feature>
<evidence type="ECO:0000313" key="4">
    <source>
        <dbReference type="EMBL" id="MBJ7597377.1"/>
    </source>
</evidence>
<name>A0A934K4V2_9BACT</name>
<gene>
    <name evidence="4" type="ORF">JF922_04745</name>
</gene>
<proteinExistence type="predicted"/>
<dbReference type="AlphaFoldDB" id="A0A934K4V2"/>
<feature type="transmembrane region" description="Helical" evidence="2">
    <location>
        <begin position="286"/>
        <end position="303"/>
    </location>
</feature>
<dbReference type="PRINTS" id="PR01217">
    <property type="entry name" value="PRICHEXTENSN"/>
</dbReference>
<feature type="compositionally biased region" description="Pro residues" evidence="1">
    <location>
        <begin position="1"/>
        <end position="15"/>
    </location>
</feature>
<evidence type="ECO:0000256" key="1">
    <source>
        <dbReference type="SAM" id="MobiDB-lite"/>
    </source>
</evidence>
<keyword evidence="2" id="KW-1133">Transmembrane helix</keyword>
<feature type="domain" description="Glycerophosphoryl diester phosphodiesterase membrane" evidence="3">
    <location>
        <begin position="242"/>
        <end position="355"/>
    </location>
</feature>
<accession>A0A934K4V2</accession>
<comment type="caution">
    <text evidence="4">The sequence shown here is derived from an EMBL/GenBank/DDBJ whole genome shotgun (WGS) entry which is preliminary data.</text>
</comment>
<keyword evidence="2" id="KW-0472">Membrane</keyword>
<dbReference type="Proteomes" id="UP000612893">
    <property type="component" value="Unassembled WGS sequence"/>
</dbReference>
<keyword evidence="5" id="KW-1185">Reference proteome</keyword>
<evidence type="ECO:0000313" key="5">
    <source>
        <dbReference type="Proteomes" id="UP000612893"/>
    </source>
</evidence>
<dbReference type="RefSeq" id="WP_338199547.1">
    <property type="nucleotide sequence ID" value="NZ_JAEKNR010000058.1"/>
</dbReference>
<evidence type="ECO:0000256" key="2">
    <source>
        <dbReference type="SAM" id="Phobius"/>
    </source>
</evidence>
<feature type="transmembrane region" description="Helical" evidence="2">
    <location>
        <begin position="127"/>
        <end position="147"/>
    </location>
</feature>
<dbReference type="InterPro" id="IPR018476">
    <property type="entry name" value="GlyceroP-diester-Pdiesterase_M"/>
</dbReference>